<dbReference type="GO" id="GO:0016324">
    <property type="term" value="C:apical plasma membrane"/>
    <property type="evidence" value="ECO:0007669"/>
    <property type="project" value="UniProtKB-SubCell"/>
</dbReference>
<dbReference type="Gene3D" id="3.40.50.80">
    <property type="entry name" value="Nucleotide-binding domain of ferredoxin-NADP reductase (FNR) module"/>
    <property type="match status" value="1"/>
</dbReference>
<evidence type="ECO:0000256" key="19">
    <source>
        <dbReference type="SAM" id="SignalP"/>
    </source>
</evidence>
<evidence type="ECO:0000256" key="4">
    <source>
        <dbReference type="ARBA" id="ARBA00022630"/>
    </source>
</evidence>
<dbReference type="Pfam" id="PF08022">
    <property type="entry name" value="FAD_binding_8"/>
    <property type="match status" value="1"/>
</dbReference>
<keyword evidence="19" id="KW-0732">Signal</keyword>
<dbReference type="InterPro" id="IPR017927">
    <property type="entry name" value="FAD-bd_FR_type"/>
</dbReference>
<evidence type="ECO:0000256" key="2">
    <source>
        <dbReference type="ARBA" id="ARBA00005644"/>
    </source>
</evidence>
<keyword evidence="5 18" id="KW-0812">Transmembrane</keyword>
<feature type="transmembrane region" description="Helical" evidence="18">
    <location>
        <begin position="1143"/>
        <end position="1163"/>
    </location>
</feature>
<protein>
    <recommendedName>
        <fullName evidence="3">NAD(P)H oxidase (H2O2-forming)</fullName>
        <ecNumber evidence="3">1.6.3.1</ecNumber>
    </recommendedName>
</protein>
<dbReference type="GO" id="GO:0043020">
    <property type="term" value="C:NADPH oxidase complex"/>
    <property type="evidence" value="ECO:0007669"/>
    <property type="project" value="TreeGrafter"/>
</dbReference>
<keyword evidence="7" id="KW-0677">Repeat</keyword>
<dbReference type="EMBL" id="OV121139">
    <property type="protein sequence ID" value="CAH0562068.1"/>
    <property type="molecule type" value="Genomic_DNA"/>
</dbReference>
<dbReference type="SMART" id="SM00054">
    <property type="entry name" value="EFh"/>
    <property type="match status" value="2"/>
</dbReference>
<dbReference type="PRINTS" id="PR00457">
    <property type="entry name" value="ANPEROXIDASE"/>
</dbReference>
<keyword evidence="11 18" id="KW-1133">Transmembrane helix</keyword>
<keyword evidence="4" id="KW-0285">Flavoprotein</keyword>
<dbReference type="InterPro" id="IPR017938">
    <property type="entry name" value="Riboflavin_synthase-like_b-brl"/>
</dbReference>
<keyword evidence="9" id="KW-0106">Calcium</keyword>
<evidence type="ECO:0000256" key="16">
    <source>
        <dbReference type="ARBA" id="ARBA00048762"/>
    </source>
</evidence>
<dbReference type="EC" id="1.6.3.1" evidence="3"/>
<dbReference type="PROSITE" id="PS51384">
    <property type="entry name" value="FAD_FR"/>
    <property type="match status" value="1"/>
</dbReference>
<evidence type="ECO:0000256" key="18">
    <source>
        <dbReference type="SAM" id="Phobius"/>
    </source>
</evidence>
<reference evidence="22" key="1">
    <citation type="submission" date="2021-12" db="EMBL/GenBank/DDBJ databases">
        <authorList>
            <person name="King R."/>
        </authorList>
    </citation>
    <scope>NUCLEOTIDE SEQUENCE</scope>
</reference>
<dbReference type="Gene3D" id="1.10.640.10">
    <property type="entry name" value="Haem peroxidase domain superfamily, animal type"/>
    <property type="match status" value="1"/>
</dbReference>
<keyword evidence="17" id="KW-0408">Iron</keyword>
<comment type="catalytic activity">
    <reaction evidence="15">
        <text>NADH + O2 + H(+) = H2O2 + NAD(+)</text>
        <dbReference type="Rhea" id="RHEA:11264"/>
        <dbReference type="ChEBI" id="CHEBI:15378"/>
        <dbReference type="ChEBI" id="CHEBI:15379"/>
        <dbReference type="ChEBI" id="CHEBI:16240"/>
        <dbReference type="ChEBI" id="CHEBI:57540"/>
        <dbReference type="ChEBI" id="CHEBI:57945"/>
        <dbReference type="EC" id="1.6.3.1"/>
    </reaction>
</comment>
<evidence type="ECO:0000256" key="8">
    <source>
        <dbReference type="ARBA" id="ARBA00022827"/>
    </source>
</evidence>
<dbReference type="Gene3D" id="2.40.30.10">
    <property type="entry name" value="Translation factors"/>
    <property type="match status" value="1"/>
</dbReference>
<evidence type="ECO:0000256" key="10">
    <source>
        <dbReference type="ARBA" id="ARBA00022857"/>
    </source>
</evidence>
<dbReference type="Pfam" id="PF01794">
    <property type="entry name" value="Ferric_reduct"/>
    <property type="match status" value="1"/>
</dbReference>
<evidence type="ECO:0000256" key="5">
    <source>
        <dbReference type="ARBA" id="ARBA00022692"/>
    </source>
</evidence>
<dbReference type="Pfam" id="PF03098">
    <property type="entry name" value="An_peroxidase"/>
    <property type="match status" value="1"/>
</dbReference>
<proteinExistence type="inferred from homology"/>
<dbReference type="SUPFAM" id="SSF52343">
    <property type="entry name" value="Ferredoxin reductase-like, C-terminal NADP-linked domain"/>
    <property type="match status" value="1"/>
</dbReference>
<dbReference type="Pfam" id="PF08030">
    <property type="entry name" value="NAD_binding_6"/>
    <property type="match status" value="1"/>
</dbReference>
<feature type="domain" description="EF-hand" evidence="20">
    <location>
        <begin position="861"/>
        <end position="896"/>
    </location>
</feature>
<dbReference type="SFLD" id="SFLDG01168">
    <property type="entry name" value="Ferric_reductase_subgroup_(FRE"/>
    <property type="match status" value="1"/>
</dbReference>
<dbReference type="GO" id="GO:0006979">
    <property type="term" value="P:response to oxidative stress"/>
    <property type="evidence" value="ECO:0007669"/>
    <property type="project" value="InterPro"/>
</dbReference>
<dbReference type="Gene3D" id="1.10.238.10">
    <property type="entry name" value="EF-hand"/>
    <property type="match status" value="1"/>
</dbReference>
<organism evidence="22 23">
    <name type="scientific">Brassicogethes aeneus</name>
    <name type="common">Rape pollen beetle</name>
    <name type="synonym">Meligethes aeneus</name>
    <dbReference type="NCBI Taxonomy" id="1431903"/>
    <lineage>
        <taxon>Eukaryota</taxon>
        <taxon>Metazoa</taxon>
        <taxon>Ecdysozoa</taxon>
        <taxon>Arthropoda</taxon>
        <taxon>Hexapoda</taxon>
        <taxon>Insecta</taxon>
        <taxon>Pterygota</taxon>
        <taxon>Neoptera</taxon>
        <taxon>Endopterygota</taxon>
        <taxon>Coleoptera</taxon>
        <taxon>Polyphaga</taxon>
        <taxon>Cucujiformia</taxon>
        <taxon>Nitidulidae</taxon>
        <taxon>Meligethinae</taxon>
        <taxon>Brassicogethes</taxon>
    </lineage>
</organism>
<keyword evidence="23" id="KW-1185">Reference proteome</keyword>
<dbReference type="PROSITE" id="PS00018">
    <property type="entry name" value="EF_HAND_1"/>
    <property type="match status" value="2"/>
</dbReference>
<dbReference type="GO" id="GO:0020037">
    <property type="term" value="F:heme binding"/>
    <property type="evidence" value="ECO:0007669"/>
    <property type="project" value="InterPro"/>
</dbReference>
<keyword evidence="12" id="KW-0560">Oxidoreductase</keyword>
<dbReference type="InterPro" id="IPR013121">
    <property type="entry name" value="Fe_red_NAD-bd_6"/>
</dbReference>
<dbReference type="SUPFAM" id="SSF48113">
    <property type="entry name" value="Heme-dependent peroxidases"/>
    <property type="match status" value="1"/>
</dbReference>
<evidence type="ECO:0000256" key="12">
    <source>
        <dbReference type="ARBA" id="ARBA00023002"/>
    </source>
</evidence>
<feature type="transmembrane region" description="Helical" evidence="18">
    <location>
        <begin position="1088"/>
        <end position="1107"/>
    </location>
</feature>
<dbReference type="InterPro" id="IPR037120">
    <property type="entry name" value="Haem_peroxidase_sf_animal"/>
</dbReference>
<feature type="domain" description="EF-hand" evidence="20">
    <location>
        <begin position="897"/>
        <end position="932"/>
    </location>
</feature>
<dbReference type="Proteomes" id="UP001154078">
    <property type="component" value="Chromosome 8"/>
</dbReference>
<keyword evidence="8" id="KW-0274">FAD</keyword>
<dbReference type="GO" id="GO:0042742">
    <property type="term" value="P:defense response to bacterium"/>
    <property type="evidence" value="ECO:0007669"/>
    <property type="project" value="UniProtKB-ARBA"/>
</dbReference>
<dbReference type="SUPFAM" id="SSF63380">
    <property type="entry name" value="Riboflavin synthase domain-like"/>
    <property type="match status" value="1"/>
</dbReference>
<dbReference type="CDD" id="cd00051">
    <property type="entry name" value="EFh"/>
    <property type="match status" value="2"/>
</dbReference>
<dbReference type="OrthoDB" id="6019201at2759"/>
<dbReference type="InterPro" id="IPR013112">
    <property type="entry name" value="FAD-bd_8"/>
</dbReference>
<dbReference type="InterPro" id="IPR010255">
    <property type="entry name" value="Haem_peroxidase_sf"/>
</dbReference>
<feature type="signal peptide" evidence="19">
    <location>
        <begin position="1"/>
        <end position="21"/>
    </location>
</feature>
<feature type="binding site" description="axial binding residue" evidence="17">
    <location>
        <position position="346"/>
    </location>
    <ligand>
        <name>heme b</name>
        <dbReference type="ChEBI" id="CHEBI:60344"/>
    </ligand>
    <ligandPart>
        <name>Fe</name>
        <dbReference type="ChEBI" id="CHEBI:18248"/>
    </ligandPart>
</feature>
<evidence type="ECO:0000256" key="1">
    <source>
        <dbReference type="ARBA" id="ARBA00004424"/>
    </source>
</evidence>
<evidence type="ECO:0000313" key="23">
    <source>
        <dbReference type="Proteomes" id="UP001154078"/>
    </source>
</evidence>
<dbReference type="InterPro" id="IPR050369">
    <property type="entry name" value="RBOH/FRE"/>
</dbReference>
<feature type="transmembrane region" description="Helical" evidence="18">
    <location>
        <begin position="1229"/>
        <end position="1246"/>
    </location>
</feature>
<dbReference type="GO" id="GO:0004601">
    <property type="term" value="F:peroxidase activity"/>
    <property type="evidence" value="ECO:0007669"/>
    <property type="project" value="InterPro"/>
</dbReference>
<feature type="transmembrane region" description="Helical" evidence="18">
    <location>
        <begin position="1258"/>
        <end position="1277"/>
    </location>
</feature>
<dbReference type="InterPro" id="IPR013130">
    <property type="entry name" value="Fe3_Rdtase_TM_dom"/>
</dbReference>
<dbReference type="PROSITE" id="PS50292">
    <property type="entry name" value="PEROXIDASE_3"/>
    <property type="match status" value="1"/>
</dbReference>
<keyword evidence="17" id="KW-0349">Heme</keyword>
<dbReference type="FunFam" id="2.40.30.10:FF:000059">
    <property type="entry name" value="dual oxidase isoform X1"/>
    <property type="match status" value="1"/>
</dbReference>
<evidence type="ECO:0000256" key="3">
    <source>
        <dbReference type="ARBA" id="ARBA00012698"/>
    </source>
</evidence>
<evidence type="ECO:0000313" key="22">
    <source>
        <dbReference type="EMBL" id="CAH0562068.1"/>
    </source>
</evidence>
<dbReference type="Pfam" id="PF13499">
    <property type="entry name" value="EF-hand_7"/>
    <property type="match status" value="1"/>
</dbReference>
<evidence type="ECO:0000256" key="15">
    <source>
        <dbReference type="ARBA" id="ARBA00047455"/>
    </source>
</evidence>
<accession>A0A9P0FLF0</accession>
<keyword evidence="14" id="KW-0575">Peroxidase</keyword>
<evidence type="ECO:0000259" key="21">
    <source>
        <dbReference type="PROSITE" id="PS51384"/>
    </source>
</evidence>
<comment type="similarity">
    <text evidence="2">In the N-terminal section; belongs to the peroxidase family.</text>
</comment>
<evidence type="ECO:0000256" key="17">
    <source>
        <dbReference type="PIRSR" id="PIRSR619791-2"/>
    </source>
</evidence>
<dbReference type="InterPro" id="IPR018247">
    <property type="entry name" value="EF_Hand_1_Ca_BS"/>
</dbReference>
<evidence type="ECO:0000256" key="6">
    <source>
        <dbReference type="ARBA" id="ARBA00022723"/>
    </source>
</evidence>
<dbReference type="InterPro" id="IPR039261">
    <property type="entry name" value="FNR_nucleotide-bd"/>
</dbReference>
<feature type="transmembrane region" description="Helical" evidence="18">
    <location>
        <begin position="1055"/>
        <end position="1076"/>
    </location>
</feature>
<evidence type="ECO:0000259" key="20">
    <source>
        <dbReference type="PROSITE" id="PS50222"/>
    </source>
</evidence>
<feature type="transmembrane region" description="Helical" evidence="18">
    <location>
        <begin position="634"/>
        <end position="655"/>
    </location>
</feature>
<dbReference type="InterPro" id="IPR019791">
    <property type="entry name" value="Haem_peroxidase_animal"/>
</dbReference>
<feature type="chain" id="PRO_5040353136" description="NAD(P)H oxidase (H2O2-forming)" evidence="19">
    <location>
        <begin position="22"/>
        <end position="1558"/>
    </location>
</feature>
<dbReference type="PROSITE" id="PS50222">
    <property type="entry name" value="EF_HAND_2"/>
    <property type="match status" value="2"/>
</dbReference>
<evidence type="ECO:0000256" key="11">
    <source>
        <dbReference type="ARBA" id="ARBA00022989"/>
    </source>
</evidence>
<keyword evidence="10" id="KW-0521">NADP</keyword>
<dbReference type="PANTHER" id="PTHR11972:SF208">
    <property type="entry name" value="DUAL OXIDASE-LIKE PROTEIN"/>
    <property type="match status" value="1"/>
</dbReference>
<dbReference type="PANTHER" id="PTHR11972">
    <property type="entry name" value="NADPH OXIDASE"/>
    <property type="match status" value="1"/>
</dbReference>
<keyword evidence="14" id="KW-0376">Hydrogen peroxide</keyword>
<dbReference type="GO" id="GO:0009653">
    <property type="term" value="P:anatomical structure morphogenesis"/>
    <property type="evidence" value="ECO:0007669"/>
    <property type="project" value="UniProtKB-ARBA"/>
</dbReference>
<dbReference type="InterPro" id="IPR011992">
    <property type="entry name" value="EF-hand-dom_pair"/>
</dbReference>
<dbReference type="GO" id="GO:0042744">
    <property type="term" value="P:hydrogen peroxide catabolic process"/>
    <property type="evidence" value="ECO:0007669"/>
    <property type="project" value="UniProtKB-KW"/>
</dbReference>
<dbReference type="GO" id="GO:0016175">
    <property type="term" value="F:superoxide-generating NAD(P)H oxidase activity"/>
    <property type="evidence" value="ECO:0007669"/>
    <property type="project" value="UniProtKB-ARBA"/>
</dbReference>
<dbReference type="CDD" id="cd06186">
    <property type="entry name" value="NOX_Duox_like_FAD_NADP"/>
    <property type="match status" value="1"/>
</dbReference>
<dbReference type="InterPro" id="IPR002048">
    <property type="entry name" value="EF_hand_dom"/>
</dbReference>
<evidence type="ECO:0000256" key="7">
    <source>
        <dbReference type="ARBA" id="ARBA00022737"/>
    </source>
</evidence>
<dbReference type="GO" id="GO:0005509">
    <property type="term" value="F:calcium ion binding"/>
    <property type="evidence" value="ECO:0007669"/>
    <property type="project" value="InterPro"/>
</dbReference>
<feature type="transmembrane region" description="Helical" evidence="18">
    <location>
        <begin position="1190"/>
        <end position="1217"/>
    </location>
</feature>
<comment type="catalytic activity">
    <reaction evidence="16">
        <text>NADPH + O2 + H(+) = H2O2 + NADP(+)</text>
        <dbReference type="Rhea" id="RHEA:11260"/>
        <dbReference type="ChEBI" id="CHEBI:15378"/>
        <dbReference type="ChEBI" id="CHEBI:15379"/>
        <dbReference type="ChEBI" id="CHEBI:16240"/>
        <dbReference type="ChEBI" id="CHEBI:57783"/>
        <dbReference type="ChEBI" id="CHEBI:58349"/>
        <dbReference type="EC" id="1.6.3.1"/>
    </reaction>
</comment>
<evidence type="ECO:0000256" key="13">
    <source>
        <dbReference type="ARBA" id="ARBA00023136"/>
    </source>
</evidence>
<dbReference type="SFLD" id="SFLDG01169">
    <property type="entry name" value="NADPH_oxidase_subgroup_(NOX)"/>
    <property type="match status" value="1"/>
</dbReference>
<evidence type="ECO:0000256" key="9">
    <source>
        <dbReference type="ARBA" id="ARBA00022837"/>
    </source>
</evidence>
<dbReference type="SFLD" id="SFLDS00052">
    <property type="entry name" value="Ferric_Reductase_Domain"/>
    <property type="match status" value="1"/>
</dbReference>
<evidence type="ECO:0000256" key="14">
    <source>
        <dbReference type="ARBA" id="ARBA00023324"/>
    </source>
</evidence>
<sequence>MYLKIATLLFIIHIIRKECNGINLDKIQSTSKEYEYPGYDGWYNNLGKPELGAIDQPLLRRTPNSYKDGVYEPNDDDLPNPFEVSDAILADNEWRPSTTGRNAFLVYFGQHVVEEILDAQRPACPPEYFNIKIPENHKKYPHRKVKPFLRTRYDQKTGFSPNNPRQQLNEITPYIDGGLFYGITKQWSDQLRTYANGTLDQNGKLASSHNGLFPEYNNQSLPMANPPPPTNHDIYVKQHETDSVKRFFKLGNPRGNENPFLLSMGIIWFRWHNHLAGHFRKKHQDWSSEKIFNEARKWTIATQQKIIVYDWLPEFVGKNLTTYKYDPSVDPQIDQVFQSAAFRFGHTLVTPGVYLRDYVDKGCGKNFKGWNKSVVRTCNSFWRPNDPILARDEQGDFLNVDRLIMGMTVQLCEKEDSHVVEDLRGNVFGPLEFPRRDLMALNIQRGRDHGLPGYSACRRAFGLGVNKFELKIHNMLLTLYGNDNLYEKIDAWVGGILETTDKGPGEFFSTVIVDQFNRIRNGDRFWFENYEMNKLFKKEEVDLIRNIKIRDIILAVTNITKNDIPHNPFKVPIQNVDIDLINKCNLVHNFSYENKIYHHLPSLKVKDLERCKTGSSDEENIMYYDYFSNSEASFGFTLSFLFSFICGTIGVIFLLKRLQERKLRKMGINLNDAYKKSAIKRHKTSKKSEADVVVSGTVWTDSKTPPRRVVIKISNAKIEVESINGTLMRALEYKKGDDIRLVYVCDQPTLIIQSNNSSDLVLKFETHYMRSQLETKLENFVTKLGLNRQKETKMPFKAVKITTQKDRQKKVEMFFRVVFAQAFNIQHSSKELLKMDSNVARDIINIELTLLEFAESLQMKPSNEFVQKLFEVTDRNKNGFISYREFVDLYIIFAKGDENEKAKLLFKMYDIDNTGQISRDDFRDMIRSYFENCEGREVEKTIQSMVNDAGLDGKTSFNLEDFKKILGEDIKSLNMASLGFPGVKDSHLMKTVKEFESIYIFRNELNRFQNDFSANEEAKASKLVDEEQDAILKSFKPVAMKSPLRKFLEIRSKEIFWTTLYTLVLLGIFIESAYYYAVEKEHTGFRRILWYGMSFTRGAASGMMFTYSSLLATMCRNTITFLKNTPLNQWIPFDSSVTFHKYIARWALFFTVIHIVGHAFNFYHISTQTADDLSCLFRNFHHATHELPKFHYWCWCTITGVTGNLLVLICSIMYAFSLPQIVRQKIYHWFWYTHNLYPVFYILLAIHGAGRLVQAPYLFYYLVAPLTVFTIDTIISVNRKKIEIPVLQAEILPSNVTMLRFKKPYNFQYKAGQWVRIACVNLNKNEFHPFTLSSSPQEQDLTVHIRTVGPWTSNLRNVYQNAMPEAPLPKIYLDGPFGEGYQDWNTYDVSILIGSGIGVTPFASILKDIATSKEIFTCKKVYFIWVCKTQRQFEWMVDTLRQVENSDTKKFISCHIFITEFYEKFDLRTTIMYMCEKHYQKFSSKSLFTGLQAVTHFGRPNFARFFTTVESIHTEVSRYGVFSCSSPSVVTGINNAIREMNKKSRERNVRFEHQCKSF</sequence>
<dbReference type="GO" id="GO:0042554">
    <property type="term" value="P:superoxide anion generation"/>
    <property type="evidence" value="ECO:0007669"/>
    <property type="project" value="TreeGrafter"/>
</dbReference>
<keyword evidence="13 18" id="KW-0472">Membrane</keyword>
<dbReference type="GO" id="GO:0016174">
    <property type="term" value="F:NAD(P)H oxidase H2O2-forming activity"/>
    <property type="evidence" value="ECO:0007669"/>
    <property type="project" value="UniProtKB-EC"/>
</dbReference>
<keyword evidence="6 17" id="KW-0479">Metal-binding</keyword>
<name>A0A9P0FLF0_BRAAE</name>
<comment type="subcellular location">
    <subcellularLocation>
        <location evidence="1">Apical cell membrane</location>
        <topology evidence="1">Multi-pass membrane protein</topology>
    </subcellularLocation>
</comment>
<dbReference type="SUPFAM" id="SSF47473">
    <property type="entry name" value="EF-hand"/>
    <property type="match status" value="1"/>
</dbReference>
<gene>
    <name evidence="22" type="ORF">MELIAE_LOCUS11302</name>
</gene>
<feature type="domain" description="FAD-binding FR-type" evidence="21">
    <location>
        <begin position="1279"/>
        <end position="1383"/>
    </location>
</feature>